<dbReference type="EMBL" id="UOGJ01000060">
    <property type="protein sequence ID" value="VAX35504.1"/>
    <property type="molecule type" value="Genomic_DNA"/>
</dbReference>
<name>A0A3B1DHI2_9ZZZZ</name>
<reference evidence="1" key="1">
    <citation type="submission" date="2018-06" db="EMBL/GenBank/DDBJ databases">
        <authorList>
            <person name="Zhirakovskaya E."/>
        </authorList>
    </citation>
    <scope>NUCLEOTIDE SEQUENCE</scope>
</reference>
<sequence length="174" mass="20893">MRKITTQTIYFYEGETEKNLLRALISKEHISHGKLKKFNLWEKDIKKLFRTFQTTDKLRFIIDTDIMSPKETFVKNIHRLKTYHFHLIIQNKNLEDELRTSCNKSSDTKLFRDFYQIQNKSEFKSRFAQDKALQKTLSAQDFDFSKLWTNISDFNDFCESNNIQPPVWKHGTPE</sequence>
<protein>
    <submittedName>
        <fullName evidence="1">Uncharacterized protein</fullName>
    </submittedName>
</protein>
<evidence type="ECO:0000313" key="1">
    <source>
        <dbReference type="EMBL" id="VAX35504.1"/>
    </source>
</evidence>
<gene>
    <name evidence="1" type="ORF">MNBD_UNCLBAC01-1251</name>
</gene>
<organism evidence="1">
    <name type="scientific">hydrothermal vent metagenome</name>
    <dbReference type="NCBI Taxonomy" id="652676"/>
    <lineage>
        <taxon>unclassified sequences</taxon>
        <taxon>metagenomes</taxon>
        <taxon>ecological metagenomes</taxon>
    </lineage>
</organism>
<dbReference type="AlphaFoldDB" id="A0A3B1DHI2"/>
<accession>A0A3B1DHI2</accession>
<proteinExistence type="predicted"/>